<evidence type="ECO:0000256" key="3">
    <source>
        <dbReference type="ARBA" id="ARBA00022840"/>
    </source>
</evidence>
<evidence type="ECO:0000256" key="5">
    <source>
        <dbReference type="SAM" id="MobiDB-lite"/>
    </source>
</evidence>
<dbReference type="SUPFAM" id="SSF52540">
    <property type="entry name" value="P-loop containing nucleoside triphosphate hydrolases"/>
    <property type="match status" value="3"/>
</dbReference>
<evidence type="ECO:0000259" key="6">
    <source>
        <dbReference type="PROSITE" id="PS50006"/>
    </source>
</evidence>
<dbReference type="InterPro" id="IPR000253">
    <property type="entry name" value="FHA_dom"/>
</dbReference>
<evidence type="ECO:0000259" key="7">
    <source>
        <dbReference type="PROSITE" id="PS50901"/>
    </source>
</evidence>
<evidence type="ECO:0000313" key="8">
    <source>
        <dbReference type="EMBL" id="MDI6104800.1"/>
    </source>
</evidence>
<dbReference type="InterPro" id="IPR002543">
    <property type="entry name" value="FtsK_dom"/>
</dbReference>
<feature type="domain" description="FtsK" evidence="7">
    <location>
        <begin position="968"/>
        <end position="1139"/>
    </location>
</feature>
<dbReference type="InterPro" id="IPR050206">
    <property type="entry name" value="FtsK/SpoIIIE/SftA"/>
</dbReference>
<dbReference type="PROSITE" id="PS50901">
    <property type="entry name" value="FTSK"/>
    <property type="match status" value="2"/>
</dbReference>
<feature type="region of interest" description="Disordered" evidence="5">
    <location>
        <begin position="186"/>
        <end position="214"/>
    </location>
</feature>
<gene>
    <name evidence="8" type="ORF">QLQ12_40045</name>
</gene>
<dbReference type="PROSITE" id="PS50006">
    <property type="entry name" value="FHA_DOMAIN"/>
    <property type="match status" value="1"/>
</dbReference>
<sequence>MQIVFRADDGDHELDVELRNPDATLGDLVRAVRGTPVPPSVAVDDRVVPSSCLVVESGLHEGGILTAPPDEPSGPAAANEAGFELVAVAGTEAGRVFPLVAGRSSLGRDRAGTIVLDHPTVSRHHCEIELAESGTGTIVDPGSGNGTLVDGTYLRPVEAAEVSPGCVIQAGALGFTIRPVAATDRPRGLDLRRPPGLGGTVSFNRPPRPARAPIPGPIEVPTEPGEPAKPHFSVVSFVGPLCLAVLLMRVSAGKLALALVAVLSPFLVVGIYLESRRRSQQGAKRDRRRYETEVGEFERRVGETGVAERSRLRELCPDPGEILRRAALPSVRLWERRTQHEDFLRLFAGLADLPWQPPVTNSAAKLPPETATALESSRLRAAPVCVDLSHGGVVGVVGDRAAALATARSLVCQAAVHQGPADLTIGVFVDPGREPDWEWCKWLPHTRGTSGGDRWLSAQRDTSDTLLRALAGGAGTGTVLVVLDSDVLTEGKNAPARDLLSAADDRGHHASAAATVPVAGIVVSSSADRLPAACNTIIEVLNSDGDAIVRRPEEGAEIGDVLLAGLAVPTARTCARNLARFEDPELHQPGAGLPDSVRLLPLLEMERIDAESIRKQWRLTGPTAGPVAPLGVTERGVFNLDLVRDGPHGLVGGTTGSGKSELLRSLVAALAVRIDPTHLTFILMDFKGGAAFDECARLPHTVGMVTDLDEQLAERALQSLEAEVQYRERTLRAAGADNLQEYLALHLPEPLPRLVVVIDEFATLAKENPEFLSSLVSVAQRGRTLGVHMILATQRPAGAINDNIRTNTNLRIALRVQDAADSVDVIDRPDAAALSRHLPGRAYIRLGPGEIVPIQTALVTCVTDENADTAVDVAPFVFGPALRPKIEEAGSAVDPAGNPEPQRSDLARLVDAAIAANRAENIPPPRRPWPEPLPAHIDVADLVAAAVPTPGAARAVVALADDPRRQTQYPAGWDPVEGNLLIFGIPGSGTTTALADLALSLATVLSPEELEVYALDFGAGDLKALEGLPHTGSVILADDRERQVRLVRHLRAELDRRRGGAPRRRTLVLIDNLSAMRAEFDDTEGLELIDEVTRVYADGTDMGISFAVTADRLNTAPNAWMSVTTHKWLFRLPDPYDYVSAGLTRKNVPQPIPGRAVMVPSGLQIQFGRPTPSLMAAVAAVAARYPQATRLASPIGMLPAEVSFASLGAISDLTSEPWRIPIGMRQSDLGVAHLELYEGDHALVTGPARSGKSLALWTIAASLRTGQQGGELHLVATGGRRCPLRECPALDRFATAGGEATAVFASIRTVTGPVVVLIDDAESFDDADSAIAGLFSSGRPDLHVIAAGRSDSLRTLYGHWTSTVRRSKTGLLLRPNVDLDGDLLGVTLPRRTPVRMTIGRGYAANNGELDMIQVAAPLIGYRPPIRLEDH</sequence>
<dbReference type="Pfam" id="PF01580">
    <property type="entry name" value="FtsK_SpoIIIE"/>
    <property type="match status" value="2"/>
</dbReference>
<dbReference type="PANTHER" id="PTHR22683:SF1">
    <property type="entry name" value="TYPE VII SECRETION SYSTEM PROTEIN ESSC"/>
    <property type="match status" value="1"/>
</dbReference>
<accession>A0ABT6WYH1</accession>
<comment type="caution">
    <text evidence="8">The sequence shown here is derived from an EMBL/GenBank/DDBJ whole genome shotgun (WGS) entry which is preliminary data.</text>
</comment>
<keyword evidence="9" id="KW-1185">Reference proteome</keyword>
<keyword evidence="3 4" id="KW-0067">ATP-binding</keyword>
<feature type="domain" description="FHA" evidence="6">
    <location>
        <begin position="99"/>
        <end position="154"/>
    </location>
</feature>
<feature type="domain" description="FtsK" evidence="7">
    <location>
        <begin position="634"/>
        <end position="823"/>
    </location>
</feature>
<dbReference type="CDD" id="cd01127">
    <property type="entry name" value="TrwB_TraG_TraD_VirD4"/>
    <property type="match status" value="1"/>
</dbReference>
<dbReference type="InterPro" id="IPR027417">
    <property type="entry name" value="P-loop_NTPase"/>
</dbReference>
<evidence type="ECO:0000256" key="4">
    <source>
        <dbReference type="PROSITE-ProRule" id="PRU00289"/>
    </source>
</evidence>
<feature type="binding site" evidence="4">
    <location>
        <begin position="653"/>
        <end position="660"/>
    </location>
    <ligand>
        <name>ATP</name>
        <dbReference type="ChEBI" id="CHEBI:30616"/>
    </ligand>
</feature>
<dbReference type="EMBL" id="JASCTH010000037">
    <property type="protein sequence ID" value="MDI6104800.1"/>
    <property type="molecule type" value="Genomic_DNA"/>
</dbReference>
<dbReference type="CDD" id="cd00060">
    <property type="entry name" value="FHA"/>
    <property type="match status" value="1"/>
</dbReference>
<dbReference type="Proteomes" id="UP001241758">
    <property type="component" value="Unassembled WGS sequence"/>
</dbReference>
<evidence type="ECO:0000256" key="1">
    <source>
        <dbReference type="ARBA" id="ARBA00022553"/>
    </source>
</evidence>
<organism evidence="8 9">
    <name type="scientific">Actinoplanes sandaracinus</name>
    <dbReference type="NCBI Taxonomy" id="3045177"/>
    <lineage>
        <taxon>Bacteria</taxon>
        <taxon>Bacillati</taxon>
        <taxon>Actinomycetota</taxon>
        <taxon>Actinomycetes</taxon>
        <taxon>Micromonosporales</taxon>
        <taxon>Micromonosporaceae</taxon>
        <taxon>Actinoplanes</taxon>
    </lineage>
</organism>
<evidence type="ECO:0000256" key="2">
    <source>
        <dbReference type="ARBA" id="ARBA00022741"/>
    </source>
</evidence>
<dbReference type="InterPro" id="IPR003593">
    <property type="entry name" value="AAA+_ATPase"/>
</dbReference>
<dbReference type="Gene3D" id="2.60.200.20">
    <property type="match status" value="1"/>
</dbReference>
<dbReference type="Gene3D" id="3.40.50.300">
    <property type="entry name" value="P-loop containing nucleotide triphosphate hydrolases"/>
    <property type="match status" value="4"/>
</dbReference>
<dbReference type="SMART" id="SM00382">
    <property type="entry name" value="AAA"/>
    <property type="match status" value="3"/>
</dbReference>
<dbReference type="RefSeq" id="WP_282766220.1">
    <property type="nucleotide sequence ID" value="NZ_JASCTH010000037.1"/>
</dbReference>
<name>A0ABT6WYH1_9ACTN</name>
<reference evidence="8 9" key="1">
    <citation type="submission" date="2023-05" db="EMBL/GenBank/DDBJ databases">
        <title>Actinoplanes sp. NEAU-A12 genome sequencing.</title>
        <authorList>
            <person name="Wang Z.-S."/>
        </authorList>
    </citation>
    <scope>NUCLEOTIDE SEQUENCE [LARGE SCALE GENOMIC DNA]</scope>
    <source>
        <strain evidence="8 9">NEAU-A12</strain>
    </source>
</reference>
<evidence type="ECO:0000313" key="9">
    <source>
        <dbReference type="Proteomes" id="UP001241758"/>
    </source>
</evidence>
<dbReference type="SUPFAM" id="SSF49879">
    <property type="entry name" value="SMAD/FHA domain"/>
    <property type="match status" value="1"/>
</dbReference>
<proteinExistence type="predicted"/>
<dbReference type="InterPro" id="IPR008984">
    <property type="entry name" value="SMAD_FHA_dom_sf"/>
</dbReference>
<dbReference type="PANTHER" id="PTHR22683">
    <property type="entry name" value="SPORULATION PROTEIN RELATED"/>
    <property type="match status" value="1"/>
</dbReference>
<dbReference type="SMART" id="SM00240">
    <property type="entry name" value="FHA"/>
    <property type="match status" value="1"/>
</dbReference>
<feature type="binding site" evidence="4">
    <location>
        <begin position="984"/>
        <end position="991"/>
    </location>
    <ligand>
        <name>ATP</name>
        <dbReference type="ChEBI" id="CHEBI:30616"/>
    </ligand>
</feature>
<protein>
    <submittedName>
        <fullName evidence="8">FtsK/SpoIIIE domain-containing protein</fullName>
    </submittedName>
</protein>
<keyword evidence="2 4" id="KW-0547">Nucleotide-binding</keyword>
<keyword evidence="1" id="KW-0597">Phosphoprotein</keyword>
<dbReference type="Pfam" id="PF00498">
    <property type="entry name" value="FHA"/>
    <property type="match status" value="1"/>
</dbReference>